<dbReference type="PANTHER" id="PTHR35936:SF17">
    <property type="entry name" value="ARGININE-BINDING EXTRACELLULAR PROTEIN ARTP"/>
    <property type="match status" value="1"/>
</dbReference>
<dbReference type="EMBL" id="BOPF01000006">
    <property type="protein sequence ID" value="GIJ45159.1"/>
    <property type="molecule type" value="Genomic_DNA"/>
</dbReference>
<feature type="domain" description="Solute-binding protein family 3/N-terminal" evidence="3">
    <location>
        <begin position="55"/>
        <end position="287"/>
    </location>
</feature>
<evidence type="ECO:0000259" key="3">
    <source>
        <dbReference type="SMART" id="SM00062"/>
    </source>
</evidence>
<evidence type="ECO:0000256" key="2">
    <source>
        <dbReference type="SAM" id="SignalP"/>
    </source>
</evidence>
<dbReference type="SMART" id="SM00062">
    <property type="entry name" value="PBPb"/>
    <property type="match status" value="1"/>
</dbReference>
<accession>A0A8J4DP52</accession>
<proteinExistence type="predicted"/>
<dbReference type="RefSeq" id="WP_203898707.1">
    <property type="nucleotide sequence ID" value="NZ_BOPF01000006.1"/>
</dbReference>
<evidence type="ECO:0000313" key="4">
    <source>
        <dbReference type="EMBL" id="GIJ45159.1"/>
    </source>
</evidence>
<dbReference type="SUPFAM" id="SSF53850">
    <property type="entry name" value="Periplasmic binding protein-like II"/>
    <property type="match status" value="1"/>
</dbReference>
<dbReference type="AlphaFoldDB" id="A0A8J4DP52"/>
<reference evidence="4" key="1">
    <citation type="submission" date="2021-01" db="EMBL/GenBank/DDBJ databases">
        <title>Whole genome shotgun sequence of Virgisporangium aliadipatigenens NBRC 105644.</title>
        <authorList>
            <person name="Komaki H."/>
            <person name="Tamura T."/>
        </authorList>
    </citation>
    <scope>NUCLEOTIDE SEQUENCE</scope>
    <source>
        <strain evidence="4">NBRC 105644</strain>
    </source>
</reference>
<feature type="chain" id="PRO_5035165335" evidence="2">
    <location>
        <begin position="23"/>
        <end position="300"/>
    </location>
</feature>
<evidence type="ECO:0000256" key="1">
    <source>
        <dbReference type="ARBA" id="ARBA00022729"/>
    </source>
</evidence>
<sequence>MRLRALLSLPLAALLFLPAACGDGDDDNKGTTGAAAKADPALNASLPEAIKKAGVIRFAGDSHPPYRIVGPDGKTVTGIDREIQEALGAVLGVKTEIEIVAGLPAALTGMQSGRYDAFNGPVKDTAEREKEFDAVVWMVTRTAYLIPKDSKAGIKTSDDLCGKKVAGTSGSIIEDQIKKLTTWCTGKGKPAPTFIGLADTNAIILAAKSGRADAAGMTESAAIDAMAKEKDAYTYVSQTDEQGAGVDQLAMLVPKSSKLGPVILQAFKAIFANGEYKRIMDKYGLQKVVVTEPKMNTAAG</sequence>
<evidence type="ECO:0000313" key="5">
    <source>
        <dbReference type="Proteomes" id="UP000619260"/>
    </source>
</evidence>
<protein>
    <submittedName>
        <fullName evidence="4">Amino acid ABC transporter</fullName>
    </submittedName>
</protein>
<dbReference type="PANTHER" id="PTHR35936">
    <property type="entry name" value="MEMBRANE-BOUND LYTIC MUREIN TRANSGLYCOSYLASE F"/>
    <property type="match status" value="1"/>
</dbReference>
<gene>
    <name evidence="4" type="ORF">Val02_20450</name>
</gene>
<dbReference type="Pfam" id="PF00497">
    <property type="entry name" value="SBP_bac_3"/>
    <property type="match status" value="1"/>
</dbReference>
<keyword evidence="5" id="KW-1185">Reference proteome</keyword>
<dbReference type="Proteomes" id="UP000619260">
    <property type="component" value="Unassembled WGS sequence"/>
</dbReference>
<organism evidence="4 5">
    <name type="scientific">Virgisporangium aliadipatigenens</name>
    <dbReference type="NCBI Taxonomy" id="741659"/>
    <lineage>
        <taxon>Bacteria</taxon>
        <taxon>Bacillati</taxon>
        <taxon>Actinomycetota</taxon>
        <taxon>Actinomycetes</taxon>
        <taxon>Micromonosporales</taxon>
        <taxon>Micromonosporaceae</taxon>
        <taxon>Virgisporangium</taxon>
    </lineage>
</organism>
<keyword evidence="1 2" id="KW-0732">Signal</keyword>
<dbReference type="InterPro" id="IPR001638">
    <property type="entry name" value="Solute-binding_3/MltF_N"/>
</dbReference>
<feature type="signal peptide" evidence="2">
    <location>
        <begin position="1"/>
        <end position="22"/>
    </location>
</feature>
<dbReference type="Gene3D" id="3.40.190.10">
    <property type="entry name" value="Periplasmic binding protein-like II"/>
    <property type="match status" value="2"/>
</dbReference>
<comment type="caution">
    <text evidence="4">The sequence shown here is derived from an EMBL/GenBank/DDBJ whole genome shotgun (WGS) entry which is preliminary data.</text>
</comment>
<name>A0A8J4DP52_9ACTN</name>